<dbReference type="Pfam" id="PF00650">
    <property type="entry name" value="CRAL_TRIO"/>
    <property type="match status" value="1"/>
</dbReference>
<dbReference type="SMART" id="SM00516">
    <property type="entry name" value="SEC14"/>
    <property type="match status" value="1"/>
</dbReference>
<feature type="domain" description="CRAL-TRIO" evidence="2">
    <location>
        <begin position="118"/>
        <end position="316"/>
    </location>
</feature>
<keyword evidence="1" id="KW-1133">Transmembrane helix</keyword>
<dbReference type="PROSITE" id="PS50191">
    <property type="entry name" value="CRAL_TRIO"/>
    <property type="match status" value="1"/>
</dbReference>
<evidence type="ECO:0000313" key="3">
    <source>
        <dbReference type="EMBL" id="CAD8259313.1"/>
    </source>
</evidence>
<feature type="transmembrane region" description="Helical" evidence="1">
    <location>
        <begin position="394"/>
        <end position="417"/>
    </location>
</feature>
<accession>A0A7R9UB72</accession>
<proteinExistence type="predicted"/>
<name>A0A7R9UB72_9STRA</name>
<dbReference type="CDD" id="cd00170">
    <property type="entry name" value="SEC14"/>
    <property type="match status" value="1"/>
</dbReference>
<dbReference type="Gene3D" id="3.40.525.10">
    <property type="entry name" value="CRAL-TRIO lipid binding domain"/>
    <property type="match status" value="1"/>
</dbReference>
<feature type="transmembrane region" description="Helical" evidence="1">
    <location>
        <begin position="437"/>
        <end position="454"/>
    </location>
</feature>
<dbReference type="InterPro" id="IPR036865">
    <property type="entry name" value="CRAL-TRIO_dom_sf"/>
</dbReference>
<evidence type="ECO:0000256" key="1">
    <source>
        <dbReference type="SAM" id="Phobius"/>
    </source>
</evidence>
<dbReference type="SUPFAM" id="SSF52087">
    <property type="entry name" value="CRAL/TRIO domain"/>
    <property type="match status" value="1"/>
</dbReference>
<organism evidence="3">
    <name type="scientific">Pinguiococcus pyrenoidosus</name>
    <dbReference type="NCBI Taxonomy" id="172671"/>
    <lineage>
        <taxon>Eukaryota</taxon>
        <taxon>Sar</taxon>
        <taxon>Stramenopiles</taxon>
        <taxon>Ochrophyta</taxon>
        <taxon>Pinguiophyceae</taxon>
        <taxon>Pinguiochrysidales</taxon>
        <taxon>Pinguiochrysidaceae</taxon>
        <taxon>Pinguiococcus</taxon>
    </lineage>
</organism>
<reference evidence="3" key="1">
    <citation type="submission" date="2021-01" db="EMBL/GenBank/DDBJ databases">
        <authorList>
            <person name="Corre E."/>
            <person name="Pelletier E."/>
            <person name="Niang G."/>
            <person name="Scheremetjew M."/>
            <person name="Finn R."/>
            <person name="Kale V."/>
            <person name="Holt S."/>
            <person name="Cochrane G."/>
            <person name="Meng A."/>
            <person name="Brown T."/>
            <person name="Cohen L."/>
        </authorList>
    </citation>
    <scope>NUCLEOTIDE SEQUENCE</scope>
    <source>
        <strain evidence="3">CCMP2078</strain>
    </source>
</reference>
<sequence>MRRIRSRLGSRRKSLDSPVASAAPELKVAIPPKWSASEREALAQLRAAIKPELQQALPFPEVVGERRLLRFLRGHAYQVDKCADKMRRMLQWRKSAGIDSIRADIMQSRVTGPQMLPKYEEMRRIYPIHLPSRRCVDIRGTMVTIERFAFRVEEALNVLSPEDILRFHFYVMELKVLILERHCDDLDREREERMLAGDISAFPRSGEGWGALSRLIVIRDFKGFQLGAVANTKCRNLIMDIIRTTSDYYPELMEKCFMINVPALFSTAWRIAKTACEKATVEKISINGKNYLADMLKRIDAEQLPHFLGGENTAVSYESLGEDPDVCLPIDGEQTRRLCEQIVATGGGTQFESDVWSPAATEAPAQDVKAEDSGNPVNVGSTEHILRQKQTREVVTFMSFIKWLLVTLQSQVMFVFALGFGSLKLVNNFLIGPFRDMVAATVLVVFAWSLPTAVSKARQPDPQ</sequence>
<keyword evidence="1" id="KW-0472">Membrane</keyword>
<keyword evidence="1" id="KW-0812">Transmembrane</keyword>
<evidence type="ECO:0000259" key="2">
    <source>
        <dbReference type="PROSITE" id="PS50191"/>
    </source>
</evidence>
<dbReference type="PANTHER" id="PTHR45657">
    <property type="entry name" value="CRAL-TRIO DOMAIN-CONTAINING PROTEIN YKL091C-RELATED"/>
    <property type="match status" value="1"/>
</dbReference>
<dbReference type="InterPro" id="IPR036273">
    <property type="entry name" value="CRAL/TRIO_N_dom_sf"/>
</dbReference>
<protein>
    <recommendedName>
        <fullName evidence="2">CRAL-TRIO domain-containing protein</fullName>
    </recommendedName>
</protein>
<dbReference type="InterPro" id="IPR051026">
    <property type="entry name" value="PI/PC_transfer"/>
</dbReference>
<dbReference type="EMBL" id="HBEA01011538">
    <property type="protein sequence ID" value="CAD8259313.1"/>
    <property type="molecule type" value="Transcribed_RNA"/>
</dbReference>
<gene>
    <name evidence="3" type="ORF">PPYR1160_LOCUS8815</name>
</gene>
<dbReference type="InterPro" id="IPR001251">
    <property type="entry name" value="CRAL-TRIO_dom"/>
</dbReference>
<dbReference type="PANTHER" id="PTHR45657:SF1">
    <property type="entry name" value="CRAL-TRIO DOMAIN-CONTAINING PROTEIN YKL091C-RELATED"/>
    <property type="match status" value="1"/>
</dbReference>
<dbReference type="SUPFAM" id="SSF46938">
    <property type="entry name" value="CRAL/TRIO N-terminal domain"/>
    <property type="match status" value="1"/>
</dbReference>
<dbReference type="AlphaFoldDB" id="A0A7R9UB72"/>